<evidence type="ECO:0000256" key="4">
    <source>
        <dbReference type="ARBA" id="ARBA00022989"/>
    </source>
</evidence>
<dbReference type="EMBL" id="JBEPSB010000017">
    <property type="protein sequence ID" value="MET4562121.1"/>
    <property type="molecule type" value="Genomic_DNA"/>
</dbReference>
<comment type="caution">
    <text evidence="8">The sequence shown here is derived from an EMBL/GenBank/DDBJ whole genome shotgun (WGS) entry which is preliminary data.</text>
</comment>
<proteinExistence type="predicted"/>
<feature type="transmembrane region" description="Helical" evidence="6">
    <location>
        <begin position="291"/>
        <end position="309"/>
    </location>
</feature>
<evidence type="ECO:0000313" key="8">
    <source>
        <dbReference type="EMBL" id="MET4562121.1"/>
    </source>
</evidence>
<protein>
    <submittedName>
        <fullName evidence="8">FSR family fosmidomycin resistance protein-like MFS transporter</fullName>
    </submittedName>
</protein>
<dbReference type="PANTHER" id="PTHR43129:SF1">
    <property type="entry name" value="FOSMIDOMYCIN RESISTANCE PROTEIN"/>
    <property type="match status" value="1"/>
</dbReference>
<evidence type="ECO:0000256" key="1">
    <source>
        <dbReference type="ARBA" id="ARBA00004651"/>
    </source>
</evidence>
<gene>
    <name evidence="8" type="ORF">ABIA69_003306</name>
</gene>
<feature type="transmembrane region" description="Helical" evidence="6">
    <location>
        <begin position="348"/>
        <end position="369"/>
    </location>
</feature>
<dbReference type="PANTHER" id="PTHR43129">
    <property type="entry name" value="FOSMIDOMYCIN RESISTANCE PROTEIN"/>
    <property type="match status" value="1"/>
</dbReference>
<keyword evidence="4 6" id="KW-1133">Transmembrane helix</keyword>
<keyword evidence="2" id="KW-0813">Transport</keyword>
<feature type="domain" description="Major facilitator superfamily (MFS) profile" evidence="7">
    <location>
        <begin position="18"/>
        <end position="399"/>
    </location>
</feature>
<feature type="transmembrane region" description="Helical" evidence="6">
    <location>
        <begin position="258"/>
        <end position="279"/>
    </location>
</feature>
<name>A0ABV2PMG0_9BACI</name>
<keyword evidence="3 6" id="KW-0812">Transmembrane</keyword>
<accession>A0ABV2PMG0</accession>
<dbReference type="InterPro" id="IPR020846">
    <property type="entry name" value="MFS_dom"/>
</dbReference>
<feature type="transmembrane region" description="Helical" evidence="6">
    <location>
        <begin position="170"/>
        <end position="187"/>
    </location>
</feature>
<sequence length="405" mass="44011">MTVMNRQIGNFNNPVYPIMIAIGVAHLINDTMQAVIPAMFPILKSDLGLTFTQIGLISFVLNIFASALQPIVGFVSDKKPMPYALPIGMISSFIGIAILAFTTQYWVIIIAVLFLGFGSAIFHPEGSRVSFMAAGSKRGLAQSIYQVGGNSGQALAPLISAYILDIFGQRGAAFVLLLTTFGILLLSKIAKWYKKQLEQERTSNKKKTLVSSLPPLTKKQVGIALTLLFTIIFARSFYTTNITSFYVFYLMDHYDVNLRLGQILIFTFMAFGVIGTFFGGSLSDRIGRKNVILLSVVVPLPFCLALPYVPLWAAVIFLVIIGTLIMISFSVTVVYAQELVPSKIGTMAGLTTGFAFGMGAIGAMVIGVLMDHKGIDFTMMVVSILPLLLLVAFFLPKDKPASAPL</sequence>
<feature type="transmembrane region" description="Helical" evidence="6">
    <location>
        <begin position="221"/>
        <end position="238"/>
    </location>
</feature>
<feature type="transmembrane region" description="Helical" evidence="6">
    <location>
        <begin position="375"/>
        <end position="395"/>
    </location>
</feature>
<dbReference type="PROSITE" id="PS50850">
    <property type="entry name" value="MFS"/>
    <property type="match status" value="1"/>
</dbReference>
<keyword evidence="5 6" id="KW-0472">Membrane</keyword>
<dbReference type="Gene3D" id="1.20.1250.20">
    <property type="entry name" value="MFS general substrate transporter like domains"/>
    <property type="match status" value="2"/>
</dbReference>
<feature type="transmembrane region" description="Helical" evidence="6">
    <location>
        <begin position="315"/>
        <end position="336"/>
    </location>
</feature>
<comment type="subcellular location">
    <subcellularLocation>
        <location evidence="1">Cell membrane</location>
        <topology evidence="1">Multi-pass membrane protein</topology>
    </subcellularLocation>
</comment>
<organism evidence="8 9">
    <name type="scientific">Lysinibacillus parviboronicapiens</name>
    <dbReference type="NCBI Taxonomy" id="436516"/>
    <lineage>
        <taxon>Bacteria</taxon>
        <taxon>Bacillati</taxon>
        <taxon>Bacillota</taxon>
        <taxon>Bacilli</taxon>
        <taxon>Bacillales</taxon>
        <taxon>Bacillaceae</taxon>
        <taxon>Lysinibacillus</taxon>
    </lineage>
</organism>
<evidence type="ECO:0000256" key="6">
    <source>
        <dbReference type="SAM" id="Phobius"/>
    </source>
</evidence>
<dbReference type="InterPro" id="IPR036259">
    <property type="entry name" value="MFS_trans_sf"/>
</dbReference>
<dbReference type="SUPFAM" id="SSF103473">
    <property type="entry name" value="MFS general substrate transporter"/>
    <property type="match status" value="1"/>
</dbReference>
<evidence type="ECO:0000256" key="3">
    <source>
        <dbReference type="ARBA" id="ARBA00022692"/>
    </source>
</evidence>
<evidence type="ECO:0000256" key="2">
    <source>
        <dbReference type="ARBA" id="ARBA00022448"/>
    </source>
</evidence>
<dbReference type="InterPro" id="IPR011701">
    <property type="entry name" value="MFS"/>
</dbReference>
<keyword evidence="9" id="KW-1185">Reference proteome</keyword>
<feature type="transmembrane region" description="Helical" evidence="6">
    <location>
        <begin position="47"/>
        <end position="68"/>
    </location>
</feature>
<evidence type="ECO:0000256" key="5">
    <source>
        <dbReference type="ARBA" id="ARBA00023136"/>
    </source>
</evidence>
<dbReference type="Proteomes" id="UP001549363">
    <property type="component" value="Unassembled WGS sequence"/>
</dbReference>
<evidence type="ECO:0000259" key="7">
    <source>
        <dbReference type="PROSITE" id="PS50850"/>
    </source>
</evidence>
<dbReference type="CDD" id="cd17478">
    <property type="entry name" value="MFS_FsR"/>
    <property type="match status" value="1"/>
</dbReference>
<evidence type="ECO:0000313" key="9">
    <source>
        <dbReference type="Proteomes" id="UP001549363"/>
    </source>
</evidence>
<reference evidence="8 9" key="1">
    <citation type="submission" date="2024-06" db="EMBL/GenBank/DDBJ databases">
        <title>Sorghum-associated microbial communities from plants grown in Nebraska, USA.</title>
        <authorList>
            <person name="Schachtman D."/>
        </authorList>
    </citation>
    <scope>NUCLEOTIDE SEQUENCE [LARGE SCALE GENOMIC DNA]</scope>
    <source>
        <strain evidence="8 9">736</strain>
    </source>
</reference>
<dbReference type="Pfam" id="PF07690">
    <property type="entry name" value="MFS_1"/>
    <property type="match status" value="1"/>
</dbReference>